<dbReference type="InterPro" id="IPR043129">
    <property type="entry name" value="ATPase_NBD"/>
</dbReference>
<organism evidence="2 3">
    <name type="scientific">Leucocoprinus leucothites</name>
    <dbReference type="NCBI Taxonomy" id="201217"/>
    <lineage>
        <taxon>Eukaryota</taxon>
        <taxon>Fungi</taxon>
        <taxon>Dikarya</taxon>
        <taxon>Basidiomycota</taxon>
        <taxon>Agaricomycotina</taxon>
        <taxon>Agaricomycetes</taxon>
        <taxon>Agaricomycetidae</taxon>
        <taxon>Agaricales</taxon>
        <taxon>Agaricineae</taxon>
        <taxon>Agaricaceae</taxon>
        <taxon>Leucocoprinus</taxon>
    </lineage>
</organism>
<dbReference type="OrthoDB" id="2963168at2759"/>
<reference evidence="2 3" key="1">
    <citation type="journal article" date="2020" name="ISME J.">
        <title>Uncovering the hidden diversity of litter-decomposition mechanisms in mushroom-forming fungi.</title>
        <authorList>
            <person name="Floudas D."/>
            <person name="Bentzer J."/>
            <person name="Ahren D."/>
            <person name="Johansson T."/>
            <person name="Persson P."/>
            <person name="Tunlid A."/>
        </authorList>
    </citation>
    <scope>NUCLEOTIDE SEQUENCE [LARGE SCALE GENOMIC DNA]</scope>
    <source>
        <strain evidence="2 3">CBS 146.42</strain>
    </source>
</reference>
<comment type="caution">
    <text evidence="2">The sequence shown here is derived from an EMBL/GenBank/DDBJ whole genome shotgun (WGS) entry which is preliminary data.</text>
</comment>
<dbReference type="CDD" id="cd10170">
    <property type="entry name" value="ASKHA_NBD_HSP70"/>
    <property type="match status" value="1"/>
</dbReference>
<dbReference type="PANTHER" id="PTHR14187:SF5">
    <property type="entry name" value="HEAT SHOCK 70 KDA PROTEIN 12A"/>
    <property type="match status" value="1"/>
</dbReference>
<dbReference type="AlphaFoldDB" id="A0A8H5FUD6"/>
<sequence length="638" mass="71656">MPSQRNARSSRKHSAPTPKLPAASSLFGDGQRLRPYTGKHEKLILSIDIGTTFSAASYCILQPRRVPDLEIISSWPGQVVPDSKVPSIVYYNQRGERIAWGAETSDPDVKAVASEQNWVRVEWFKLSLKPAHLPLVSPSSPDNPPMIPTLPLPTFVTTRRVYTDFLAAMLEHIRMEFCKTHSSGSELWQKLYPTMDVVFTIPSGWEMKQQYEICAAAVDAGFMGPVIWGTKEALGADIAVVRATKRELLMNEATQRIRFVSEPEAAIVYAADSGYISSWLQVGQDVILCDAGGGTIDITAYTVVKTRPLALKEKYASKCVVAGAVLVNRCAQKYISDQLRGTAWDRPHILEQLMDEFEIDTKKRFKSPFRSYGIGKGGNHEFIEDANVRDGRLYIPGEDLEKFFKPTLRAIKTELHDIYQSYAYSHLEQWGQIKGLNFAKPDGVLAKAVSQGALLWYLTKPIRGHILKAHYGIEASLMVCDIPQEELADRNVIVELDGSVIVDGGWSTIASMGQDLDPMTEIVADYERYIDRDESNEAYRFEEKIFLCRAQQPPTFLTAKSGHMNPEVEHVCSIVIDLEELFHLTPWETSRKKGKKFKRLEFVVSIMHNGSGLDVYAYWIVKGEKIFGEAKVILPEIS</sequence>
<keyword evidence="3" id="KW-1185">Reference proteome</keyword>
<dbReference type="Gene3D" id="3.30.420.40">
    <property type="match status" value="1"/>
</dbReference>
<gene>
    <name evidence="2" type="ORF">D9756_009101</name>
</gene>
<evidence type="ECO:0000256" key="1">
    <source>
        <dbReference type="SAM" id="MobiDB-lite"/>
    </source>
</evidence>
<dbReference type="EMBL" id="JAACJO010000015">
    <property type="protein sequence ID" value="KAF5350110.1"/>
    <property type="molecule type" value="Genomic_DNA"/>
</dbReference>
<dbReference type="PANTHER" id="PTHR14187">
    <property type="entry name" value="ALPHA KINASE/ELONGATION FACTOR 2 KINASE"/>
    <property type="match status" value="1"/>
</dbReference>
<name>A0A8H5FUD6_9AGAR</name>
<evidence type="ECO:0000313" key="3">
    <source>
        <dbReference type="Proteomes" id="UP000559027"/>
    </source>
</evidence>
<dbReference type="Proteomes" id="UP000559027">
    <property type="component" value="Unassembled WGS sequence"/>
</dbReference>
<protein>
    <submittedName>
        <fullName evidence="2">Uncharacterized protein</fullName>
    </submittedName>
</protein>
<feature type="region of interest" description="Disordered" evidence="1">
    <location>
        <begin position="1"/>
        <end position="28"/>
    </location>
</feature>
<accession>A0A8H5FUD6</accession>
<dbReference type="SUPFAM" id="SSF53067">
    <property type="entry name" value="Actin-like ATPase domain"/>
    <property type="match status" value="1"/>
</dbReference>
<proteinExistence type="predicted"/>
<evidence type="ECO:0000313" key="2">
    <source>
        <dbReference type="EMBL" id="KAF5350110.1"/>
    </source>
</evidence>